<protein>
    <submittedName>
        <fullName evidence="1">Uncharacterized protein</fullName>
    </submittedName>
</protein>
<dbReference type="AlphaFoldDB" id="K7ACJ0"/>
<dbReference type="RefSeq" id="WP_007104858.1">
    <property type="nucleotide sequence ID" value="NZ_BAER01000047.1"/>
</dbReference>
<evidence type="ECO:0000313" key="1">
    <source>
        <dbReference type="EMBL" id="GAC33075.1"/>
    </source>
</evidence>
<sequence length="57" mass="6143">MDVSSSTSLLSAGDNATLFVTMKHEVVGNISFLMFSALSHVYGSLPRNGSISVKYQF</sequence>
<evidence type="ECO:0000313" key="2">
    <source>
        <dbReference type="Proteomes" id="UP000006322"/>
    </source>
</evidence>
<dbReference type="Proteomes" id="UP000006322">
    <property type="component" value="Unassembled WGS sequence"/>
</dbReference>
<name>K7ACJ0_9ALTE</name>
<accession>K7ACJ0</accession>
<reference evidence="2" key="1">
    <citation type="journal article" date="2014" name="Environ. Microbiol.">
        <title>Comparative genomics of the marine bacterial genus Glaciecola reveals the high degree of genomic diversity and genomic characteristic for cold adaptation.</title>
        <authorList>
            <person name="Qin Q.L."/>
            <person name="Xie B.B."/>
            <person name="Yu Y."/>
            <person name="Shu Y.L."/>
            <person name="Rong J.C."/>
            <person name="Zhang Y.J."/>
            <person name="Zhao D.L."/>
            <person name="Chen X.L."/>
            <person name="Zhang X.Y."/>
            <person name="Chen B."/>
            <person name="Zhou B.C."/>
            <person name="Zhang Y.Z."/>
        </authorList>
    </citation>
    <scope>NUCLEOTIDE SEQUENCE [LARGE SCALE GENOMIC DNA]</scope>
    <source>
        <strain evidence="2">LMG 21857</strain>
    </source>
</reference>
<keyword evidence="2" id="KW-1185">Reference proteome</keyword>
<dbReference type="EMBL" id="BAER01000047">
    <property type="protein sequence ID" value="GAC33075.1"/>
    <property type="molecule type" value="Genomic_DNA"/>
</dbReference>
<organism evidence="1 2">
    <name type="scientific">Paraglaciecola polaris LMG 21857</name>
    <dbReference type="NCBI Taxonomy" id="1129793"/>
    <lineage>
        <taxon>Bacteria</taxon>
        <taxon>Pseudomonadati</taxon>
        <taxon>Pseudomonadota</taxon>
        <taxon>Gammaproteobacteria</taxon>
        <taxon>Alteromonadales</taxon>
        <taxon>Alteromonadaceae</taxon>
        <taxon>Paraglaciecola</taxon>
    </lineage>
</organism>
<gene>
    <name evidence="1" type="ORF">GPLA_2170</name>
</gene>
<comment type="caution">
    <text evidence="1">The sequence shown here is derived from an EMBL/GenBank/DDBJ whole genome shotgun (WGS) entry which is preliminary data.</text>
</comment>
<proteinExistence type="predicted"/>